<reference evidence="13 14" key="1">
    <citation type="journal article" date="2010" name="Mol. Plant Microbe Interact.">
        <title>Streptomyces scabies 87-22 contains a coronafacic acid-like biosynthetic cluster that contributes to plant-microbe interactions.</title>
        <authorList>
            <person name="Bignell D.R."/>
            <person name="Seipke R.F."/>
            <person name="Huguet-Tapia J.C."/>
            <person name="Chambers A.H."/>
            <person name="Parry R.J."/>
            <person name="Loria R."/>
        </authorList>
    </citation>
    <scope>NUCLEOTIDE SEQUENCE [LARGE SCALE GENOMIC DNA]</scope>
    <source>
        <strain evidence="13 14">87.22</strain>
    </source>
</reference>
<sequence>MRMMKRRLARFPFRRQRPSHPPRRLTALVLALVLLPLLPATARAADPPVPPASSPAARSAVAAMQPGWNLGNTYDAIPDETSWGNPTVTRALFQKVRSQGFKSIRLPVTWGIHQGAAPQYTIDPAWMAKVRQVVDLALDENLYVLLNMHHDSWMWVNNLSTDHDTVLARYRATWTQIAAEFRDRSPRLALESINEPKFDGTSGDDENYRLLAELNKVFHRIVRDSGGGNTDRLLVLPTLYTNADQGRLDALATELADLRDPMVATTVHFYGWWPFSVNIAGYTRFDATSEQDLTATFDRVHNAFTARGIPVVIGEYALLAYDHNRPGIIERGEQRKYFEFLGDYARRRNLTTMLWDAGQFLNRTTLQWRDPELFAQIRSSWTTRSGTASSDLVFLPKSGALTAQDLTLNLNGTDFQGLRHGSRTLVKGRDYTVSGSRLTLTAAALTALAGDRAYGVNATLEARFSRGVPWRIDVVTYDTPVLSSASGGTGGLSVPTRFRGDRLATMEARYDDGSNAGPASWTPFQQWDTAFTAYTDDAVKLTGEFLASLKDGSRVTLTFHFWSGTKVTYHVTRSGGSVTGSPA</sequence>
<dbReference type="InterPro" id="IPR013783">
    <property type="entry name" value="Ig-like_fold"/>
</dbReference>
<dbReference type="GO" id="GO:0008422">
    <property type="term" value="F:beta-glucosidase activity"/>
    <property type="evidence" value="ECO:0007669"/>
    <property type="project" value="TreeGrafter"/>
</dbReference>
<evidence type="ECO:0000256" key="5">
    <source>
        <dbReference type="ARBA" id="ARBA00023277"/>
    </source>
</evidence>
<evidence type="ECO:0000259" key="12">
    <source>
        <dbReference type="Pfam" id="PF18448"/>
    </source>
</evidence>
<feature type="domain" description="Endoglucanase B carbohydrate binding" evidence="12">
    <location>
        <begin position="478"/>
        <end position="580"/>
    </location>
</feature>
<keyword evidence="6 8" id="KW-0326">Glycosidase</keyword>
<dbReference type="EMBL" id="FN554889">
    <property type="protein sequence ID" value="CBG75588.1"/>
    <property type="molecule type" value="Genomic_DNA"/>
</dbReference>
<evidence type="ECO:0000256" key="2">
    <source>
        <dbReference type="ARBA" id="ARBA00022729"/>
    </source>
</evidence>
<dbReference type="CAZy" id="CBM46">
    <property type="family name" value="Carbohydrate-Binding Module Family 46"/>
</dbReference>
<proteinExistence type="inferred from homology"/>
<dbReference type="PANTHER" id="PTHR31297">
    <property type="entry name" value="GLUCAN ENDO-1,6-BETA-GLUCOSIDASE B"/>
    <property type="match status" value="1"/>
</dbReference>
<evidence type="ECO:0000256" key="8">
    <source>
        <dbReference type="RuleBase" id="RU361153"/>
    </source>
</evidence>
<dbReference type="CAZy" id="GH5">
    <property type="family name" value="Glycoside Hydrolase Family 5"/>
</dbReference>
<dbReference type="Pfam" id="PF18448">
    <property type="entry name" value="CBM46"/>
    <property type="match status" value="1"/>
</dbReference>
<evidence type="ECO:0000313" key="14">
    <source>
        <dbReference type="Proteomes" id="UP000001444"/>
    </source>
</evidence>
<comment type="similarity">
    <text evidence="1 8">Belongs to the glycosyl hydrolase 5 (cellulase A) family.</text>
</comment>
<protein>
    <submittedName>
        <fullName evidence="13">Putative endoglucanase (Cellulase)</fullName>
    </submittedName>
</protein>
<dbReference type="STRING" id="680198.SCAB_86471"/>
<dbReference type="Proteomes" id="UP000001444">
    <property type="component" value="Chromosome"/>
</dbReference>
<dbReference type="GO" id="GO:0005576">
    <property type="term" value="C:extracellular region"/>
    <property type="evidence" value="ECO:0007669"/>
    <property type="project" value="TreeGrafter"/>
</dbReference>
<keyword evidence="14" id="KW-1185">Reference proteome</keyword>
<dbReference type="InterPro" id="IPR016282">
    <property type="entry name" value="Glyco_hydro_5_endoGlcnase_B"/>
</dbReference>
<dbReference type="Pfam" id="PF00150">
    <property type="entry name" value="Cellulase"/>
    <property type="match status" value="1"/>
</dbReference>
<evidence type="ECO:0000256" key="6">
    <source>
        <dbReference type="ARBA" id="ARBA00023295"/>
    </source>
</evidence>
<feature type="signal peptide" evidence="9">
    <location>
        <begin position="1"/>
        <end position="44"/>
    </location>
</feature>
<organism evidence="13 14">
    <name type="scientific">Streptomyces scabiei (strain 87.22)</name>
    <dbReference type="NCBI Taxonomy" id="680198"/>
    <lineage>
        <taxon>Bacteria</taxon>
        <taxon>Bacillati</taxon>
        <taxon>Actinomycetota</taxon>
        <taxon>Actinomycetes</taxon>
        <taxon>Kitasatosporales</taxon>
        <taxon>Streptomycetaceae</taxon>
        <taxon>Streptomyces</taxon>
    </lineage>
</organism>
<keyword evidence="7" id="KW-0624">Polysaccharide degradation</keyword>
<gene>
    <name evidence="13" type="ordered locus">SCAB_86471</name>
</gene>
<dbReference type="SUPFAM" id="SSF81296">
    <property type="entry name" value="E set domains"/>
    <property type="match status" value="1"/>
</dbReference>
<accession>C9Z367</accession>
<dbReference type="GO" id="GO:0009986">
    <property type="term" value="C:cell surface"/>
    <property type="evidence" value="ECO:0007669"/>
    <property type="project" value="TreeGrafter"/>
</dbReference>
<keyword evidence="4" id="KW-0136">Cellulose degradation</keyword>
<dbReference type="AlphaFoldDB" id="C9Z367"/>
<feature type="domain" description="Carbohydrate binding X2" evidence="11">
    <location>
        <begin position="389"/>
        <end position="474"/>
    </location>
</feature>
<feature type="chain" id="PRO_5003004267" evidence="9">
    <location>
        <begin position="45"/>
        <end position="583"/>
    </location>
</feature>
<dbReference type="InterPro" id="IPR040946">
    <property type="entry name" value="CBM46"/>
</dbReference>
<dbReference type="HOGENOM" id="CLU_018668_0_1_11"/>
<dbReference type="GO" id="GO:0030245">
    <property type="term" value="P:cellulose catabolic process"/>
    <property type="evidence" value="ECO:0007669"/>
    <property type="project" value="UniProtKB-KW"/>
</dbReference>
<evidence type="ECO:0000256" key="7">
    <source>
        <dbReference type="ARBA" id="ARBA00023326"/>
    </source>
</evidence>
<dbReference type="InterPro" id="IPR001547">
    <property type="entry name" value="Glyco_hydro_5"/>
</dbReference>
<dbReference type="PIRSF" id="PIRSF001043">
    <property type="entry name" value="Endoglucanase_B"/>
    <property type="match status" value="1"/>
</dbReference>
<dbReference type="PANTHER" id="PTHR31297:SF41">
    <property type="entry name" value="ENDOGLUCANASE, PUTATIVE (AFU_ORTHOLOGUE AFUA_5G01830)-RELATED"/>
    <property type="match status" value="1"/>
</dbReference>
<evidence type="ECO:0000259" key="10">
    <source>
        <dbReference type="Pfam" id="PF00150"/>
    </source>
</evidence>
<feature type="domain" description="Glycoside hydrolase family 5" evidence="10">
    <location>
        <begin position="80"/>
        <end position="359"/>
    </location>
</feature>
<evidence type="ECO:0000256" key="9">
    <source>
        <dbReference type="SAM" id="SignalP"/>
    </source>
</evidence>
<evidence type="ECO:0000256" key="4">
    <source>
        <dbReference type="ARBA" id="ARBA00023001"/>
    </source>
</evidence>
<evidence type="ECO:0000313" key="13">
    <source>
        <dbReference type="EMBL" id="CBG75588.1"/>
    </source>
</evidence>
<dbReference type="Gene3D" id="2.60.40.10">
    <property type="entry name" value="Immunoglobulins"/>
    <property type="match status" value="2"/>
</dbReference>
<dbReference type="Pfam" id="PF03442">
    <property type="entry name" value="CBM_X2"/>
    <property type="match status" value="1"/>
</dbReference>
<keyword evidence="2 9" id="KW-0732">Signal</keyword>
<keyword evidence="5" id="KW-0119">Carbohydrate metabolism</keyword>
<dbReference type="SMR" id="C9Z367"/>
<dbReference type="eggNOG" id="COG2730">
    <property type="taxonomic scope" value="Bacteria"/>
</dbReference>
<dbReference type="InterPro" id="IPR014756">
    <property type="entry name" value="Ig_E-set"/>
</dbReference>
<keyword evidence="3 8" id="KW-0378">Hydrolase</keyword>
<evidence type="ECO:0000256" key="3">
    <source>
        <dbReference type="ARBA" id="ARBA00022801"/>
    </source>
</evidence>
<evidence type="ECO:0000259" key="11">
    <source>
        <dbReference type="Pfam" id="PF03442"/>
    </source>
</evidence>
<dbReference type="InterPro" id="IPR050386">
    <property type="entry name" value="Glycosyl_hydrolase_5"/>
</dbReference>
<name>C9Z367_STRSW</name>
<dbReference type="KEGG" id="scb:SCAB_86471"/>
<dbReference type="InterPro" id="IPR005102">
    <property type="entry name" value="Carbo-bd_X2"/>
</dbReference>
<dbReference type="SUPFAM" id="SSF51445">
    <property type="entry name" value="(Trans)glycosidases"/>
    <property type="match status" value="1"/>
</dbReference>
<evidence type="ECO:0000256" key="1">
    <source>
        <dbReference type="ARBA" id="ARBA00005641"/>
    </source>
</evidence>
<dbReference type="Gene3D" id="3.20.20.80">
    <property type="entry name" value="Glycosidases"/>
    <property type="match status" value="1"/>
</dbReference>
<dbReference type="InterPro" id="IPR017853">
    <property type="entry name" value="GH"/>
</dbReference>